<dbReference type="NCBIfam" id="TIGR00616">
    <property type="entry name" value="rect"/>
    <property type="match status" value="1"/>
</dbReference>
<dbReference type="EMBL" id="CP014774">
    <property type="protein sequence ID" value="ANB54803.1"/>
    <property type="molecule type" value="Genomic_DNA"/>
</dbReference>
<sequence>MNDVSNVETLVPLEGSSGHFFAMIAPQLRSQGIEALLPSGVSFEAFVRAAATAMAQNPELANADQKSVIQSLIRCATHGLVPDNREAALVTFKEKQGTNFVLKAQYIPMVDGVLKRARMSGQIAVIAAKAVFDGDAFDYWMDEQGEHINYRPTFKGRGEFSLAFAFAKLHSGELIVEVMPKEDIERVKSASKTGNSEYGAWAKWYDRMAVKSVLHRLARRLPSASELVTLLESGDEFDFSRQPEKPIPKQGGSRALDAIRSQSTESVTLEHEQMAEPAQADHANAYADHCAAIEGSSDTAEWQQAYTTAWTWANETGDQNIIAGIKQIAGERKKQLSTGHSAQQ</sequence>
<proteinExistence type="predicted"/>
<accession>A0AAC9BAX7</accession>
<dbReference type="RefSeq" id="WP_064339865.1">
    <property type="nucleotide sequence ID" value="NZ_CP014774.1"/>
</dbReference>
<dbReference type="GO" id="GO:0003677">
    <property type="term" value="F:DNA binding"/>
    <property type="evidence" value="ECO:0007669"/>
    <property type="project" value="InterPro"/>
</dbReference>
<name>A0AAC9BAX7_AERVE</name>
<dbReference type="InterPro" id="IPR018330">
    <property type="entry name" value="RecT_fam"/>
</dbReference>
<dbReference type="AlphaFoldDB" id="A0AAC9BAX7"/>
<reference evidence="1 2" key="1">
    <citation type="journal article" date="2016" name="J. Clin. Microbiol.">
        <title>Detection and Whole-Genome Sequencing of Carbapenemase-Producing Aeromonas hydrophila Isolates from Routine Perirectal Surveillance Culture.</title>
        <authorList>
            <person name="Hughes H.Y."/>
            <person name="Conlan S.P."/>
            <person name="Lau A.F."/>
            <person name="Dekker J.P."/>
            <person name="Michelin A.V."/>
            <person name="Youn J.H."/>
            <person name="Henderson D.K."/>
            <person name="Frank K.M."/>
            <person name="Segre J.A."/>
            <person name="Palmore T.N."/>
        </authorList>
    </citation>
    <scope>NUCLEOTIDE SEQUENCE [LARGE SCALE GENOMIC DNA]</scope>
    <source>
        <strain evidence="1 2">AVNIH1</strain>
    </source>
</reference>
<gene>
    <name evidence="1" type="ORF">WM43_20175</name>
</gene>
<evidence type="ECO:0000313" key="1">
    <source>
        <dbReference type="EMBL" id="ANB54803.1"/>
    </source>
</evidence>
<dbReference type="GO" id="GO:0006259">
    <property type="term" value="P:DNA metabolic process"/>
    <property type="evidence" value="ECO:0007669"/>
    <property type="project" value="InterPro"/>
</dbReference>
<protein>
    <recommendedName>
        <fullName evidence="3">Recombinase RecT</fullName>
    </recommendedName>
</protein>
<dbReference type="Pfam" id="PF03837">
    <property type="entry name" value="RecT"/>
    <property type="match status" value="1"/>
</dbReference>
<evidence type="ECO:0000313" key="2">
    <source>
        <dbReference type="Proteomes" id="UP000076809"/>
    </source>
</evidence>
<dbReference type="InterPro" id="IPR004590">
    <property type="entry name" value="ssDNA_annealing_RecT"/>
</dbReference>
<evidence type="ECO:0008006" key="3">
    <source>
        <dbReference type="Google" id="ProtNLM"/>
    </source>
</evidence>
<organism evidence="1 2">
    <name type="scientific">Aeromonas veronii</name>
    <dbReference type="NCBI Taxonomy" id="654"/>
    <lineage>
        <taxon>Bacteria</taxon>
        <taxon>Pseudomonadati</taxon>
        <taxon>Pseudomonadota</taxon>
        <taxon>Gammaproteobacteria</taxon>
        <taxon>Aeromonadales</taxon>
        <taxon>Aeromonadaceae</taxon>
        <taxon>Aeromonas</taxon>
    </lineage>
</organism>
<dbReference type="Proteomes" id="UP000076809">
    <property type="component" value="Chromosome"/>
</dbReference>